<feature type="transmembrane region" description="Helical" evidence="1">
    <location>
        <begin position="324"/>
        <end position="346"/>
    </location>
</feature>
<dbReference type="Proteomes" id="UP000037540">
    <property type="component" value="Unassembled WGS sequence"/>
</dbReference>
<accession>A0A9Q1ZC03</accession>
<organism evidence="2 3">
    <name type="scientific">Clostridium botulinum</name>
    <dbReference type="NCBI Taxonomy" id="1491"/>
    <lineage>
        <taxon>Bacteria</taxon>
        <taxon>Bacillati</taxon>
        <taxon>Bacillota</taxon>
        <taxon>Clostridia</taxon>
        <taxon>Eubacteriales</taxon>
        <taxon>Clostridiaceae</taxon>
        <taxon>Clostridium</taxon>
    </lineage>
</organism>
<evidence type="ECO:0000313" key="2">
    <source>
        <dbReference type="EMBL" id="KOA81764.1"/>
    </source>
</evidence>
<feature type="transmembrane region" description="Helical" evidence="1">
    <location>
        <begin position="358"/>
        <end position="379"/>
    </location>
</feature>
<evidence type="ECO:0000256" key="1">
    <source>
        <dbReference type="SAM" id="Phobius"/>
    </source>
</evidence>
<dbReference type="RefSeq" id="WP_013724514.1">
    <property type="nucleotide sequence ID" value="NZ_LGVP01000020.1"/>
</dbReference>
<dbReference type="EMBL" id="LGVR01000117">
    <property type="protein sequence ID" value="KOA81764.1"/>
    <property type="molecule type" value="Genomic_DNA"/>
</dbReference>
<gene>
    <name evidence="2" type="ORF">ADU74_14035</name>
</gene>
<reference evidence="2 3" key="1">
    <citation type="submission" date="2015-07" db="EMBL/GenBank/DDBJ databases">
        <title>Draft genome sequences of 17 French Clostridium botulinum group III.</title>
        <authorList>
            <person name="Woudstra C."/>
            <person name="Le Marechal C."/>
            <person name="Souillard R."/>
            <person name="Bayon-Auboyer M.-H."/>
            <person name="Dessouter D."/>
            <person name="Fach P."/>
        </authorList>
    </citation>
    <scope>NUCLEOTIDE SEQUENCE [LARGE SCALE GENOMIC DNA]</scope>
    <source>
        <strain evidence="2 3">12LNRI-CD</strain>
    </source>
</reference>
<sequence>MRVIFDEIKKIFNPKMVFLLIIINILMYFMFIEFSIKYFPNGRPEGDIFRVVTEMRKKYGTHIDNKEFQDFKNIYNEKLKEVNKYIKENKEFKKCNINTYDEFLDQYDKYVLSDDKEGEEFRKLHSKIVFDEGVDLFWEIPERQRIIEDYENKNKNIYRGYVDLNLKRKDRIKEILSSGDETSVFHDMIISNYNELMRYGSIIILLSTVFMISPVFIKDKKNKINYLQYTCKGGRGIFKKKIVAGIIASFIITTAQLTCFFIIYSHNNTYKFLDCSINSIFSSTLFWYDLSFRKYIVITVIAIYMLVLAFSLIAMMISSLVKNYIGLVGFQVPIVIYTFIFILDKIIMNIFSIRDSKYFFEMWYLCIFLIPIILIVIVWRKEKVLDIV</sequence>
<keyword evidence="1" id="KW-0472">Membrane</keyword>
<protein>
    <submittedName>
        <fullName evidence="2">Uncharacterized protein</fullName>
    </submittedName>
</protein>
<keyword evidence="1" id="KW-0812">Transmembrane</keyword>
<feature type="transmembrane region" description="Helical" evidence="1">
    <location>
        <begin position="196"/>
        <end position="217"/>
    </location>
</feature>
<feature type="transmembrane region" description="Helical" evidence="1">
    <location>
        <begin position="12"/>
        <end position="31"/>
    </location>
</feature>
<evidence type="ECO:0000313" key="3">
    <source>
        <dbReference type="Proteomes" id="UP000037540"/>
    </source>
</evidence>
<comment type="caution">
    <text evidence="2">The sequence shown here is derived from an EMBL/GenBank/DDBJ whole genome shotgun (WGS) entry which is preliminary data.</text>
</comment>
<dbReference type="AlphaFoldDB" id="A0A9Q1ZC03"/>
<feature type="transmembrane region" description="Helical" evidence="1">
    <location>
        <begin position="295"/>
        <end position="318"/>
    </location>
</feature>
<name>A0A9Q1ZC03_CLOBO</name>
<feature type="transmembrane region" description="Helical" evidence="1">
    <location>
        <begin position="242"/>
        <end position="264"/>
    </location>
</feature>
<proteinExistence type="predicted"/>
<keyword evidence="1" id="KW-1133">Transmembrane helix</keyword>